<name>A0A0G1HVD5_9BACT</name>
<dbReference type="InterPro" id="IPR013785">
    <property type="entry name" value="Aldolase_TIM"/>
</dbReference>
<evidence type="ECO:0000256" key="1">
    <source>
        <dbReference type="ARBA" id="ARBA00001917"/>
    </source>
</evidence>
<dbReference type="Pfam" id="PF01207">
    <property type="entry name" value="Dus"/>
    <property type="match status" value="1"/>
</dbReference>
<keyword evidence="3" id="KW-0288">FMN</keyword>
<dbReference type="GO" id="GO:0050660">
    <property type="term" value="F:flavin adenine dinucleotide binding"/>
    <property type="evidence" value="ECO:0007669"/>
    <property type="project" value="InterPro"/>
</dbReference>
<dbReference type="PANTHER" id="PTHR45846">
    <property type="entry name" value="TRNA-DIHYDROURIDINE(47) SYNTHASE [NAD(P)(+)]-LIKE"/>
    <property type="match status" value="1"/>
</dbReference>
<accession>A0A0G1HVD5</accession>
<comment type="cofactor">
    <cofactor evidence="1">
        <name>FMN</name>
        <dbReference type="ChEBI" id="CHEBI:58210"/>
    </cofactor>
</comment>
<protein>
    <submittedName>
        <fullName evidence="8">tRNA-dihydrouridine synthase</fullName>
    </submittedName>
</protein>
<evidence type="ECO:0000259" key="7">
    <source>
        <dbReference type="Pfam" id="PF01207"/>
    </source>
</evidence>
<proteinExistence type="predicted"/>
<dbReference type="InterPro" id="IPR018517">
    <property type="entry name" value="tRNA_hU_synthase_CS"/>
</dbReference>
<keyword evidence="2" id="KW-0285">Flavoprotein</keyword>
<comment type="caution">
    <text evidence="8">The sequence shown here is derived from an EMBL/GenBank/DDBJ whole genome shotgun (WGS) entry which is preliminary data.</text>
</comment>
<evidence type="ECO:0000256" key="4">
    <source>
        <dbReference type="ARBA" id="ARBA00022694"/>
    </source>
</evidence>
<gene>
    <name evidence="8" type="ORF">UW44_C0022G0006</name>
</gene>
<dbReference type="Proteomes" id="UP000034006">
    <property type="component" value="Unassembled WGS sequence"/>
</dbReference>
<dbReference type="InterPro" id="IPR035587">
    <property type="entry name" value="DUS-like_FMN-bd"/>
</dbReference>
<evidence type="ECO:0000256" key="6">
    <source>
        <dbReference type="ARBA" id="ARBA00023002"/>
    </source>
</evidence>
<evidence type="ECO:0000256" key="3">
    <source>
        <dbReference type="ARBA" id="ARBA00022643"/>
    </source>
</evidence>
<evidence type="ECO:0000256" key="5">
    <source>
        <dbReference type="ARBA" id="ARBA00022857"/>
    </source>
</evidence>
<dbReference type="Gene3D" id="3.20.20.70">
    <property type="entry name" value="Aldolase class I"/>
    <property type="match status" value="1"/>
</dbReference>
<evidence type="ECO:0000313" key="8">
    <source>
        <dbReference type="EMBL" id="KKT50930.1"/>
    </source>
</evidence>
<dbReference type="AlphaFoldDB" id="A0A0G1HVD5"/>
<keyword evidence="6" id="KW-0560">Oxidoreductase</keyword>
<keyword evidence="5" id="KW-0521">NADP</keyword>
<evidence type="ECO:0000256" key="2">
    <source>
        <dbReference type="ARBA" id="ARBA00022630"/>
    </source>
</evidence>
<organism evidence="8 9">
    <name type="scientific">Candidatus Collierbacteria bacterium GW2011_GWB2_44_22</name>
    <dbReference type="NCBI Taxonomy" id="1618387"/>
    <lineage>
        <taxon>Bacteria</taxon>
        <taxon>Candidatus Collieribacteriota</taxon>
    </lineage>
</organism>
<dbReference type="PROSITE" id="PS01136">
    <property type="entry name" value="UPF0034"/>
    <property type="match status" value="1"/>
</dbReference>
<dbReference type="GO" id="GO:0003723">
    <property type="term" value="F:RNA binding"/>
    <property type="evidence" value="ECO:0007669"/>
    <property type="project" value="TreeGrafter"/>
</dbReference>
<dbReference type="STRING" id="1618387.UW44_C0022G0006"/>
<feature type="domain" description="DUS-like FMN-binding" evidence="7">
    <location>
        <begin position="16"/>
        <end position="194"/>
    </location>
</feature>
<dbReference type="SUPFAM" id="SSF51395">
    <property type="entry name" value="FMN-linked oxidoreductases"/>
    <property type="match status" value="1"/>
</dbReference>
<keyword evidence="4" id="KW-0819">tRNA processing</keyword>
<evidence type="ECO:0000313" key="9">
    <source>
        <dbReference type="Proteomes" id="UP000034006"/>
    </source>
</evidence>
<dbReference type="PATRIC" id="fig|1618387.3.peg.1234"/>
<dbReference type="EMBL" id="LCIH01000022">
    <property type="protein sequence ID" value="KKT50930.1"/>
    <property type="molecule type" value="Genomic_DNA"/>
</dbReference>
<dbReference type="PANTHER" id="PTHR45846:SF1">
    <property type="entry name" value="TRNA-DIHYDROURIDINE(47) SYNTHASE [NAD(P)(+)]-LIKE"/>
    <property type="match status" value="1"/>
</dbReference>
<dbReference type="CDD" id="cd02801">
    <property type="entry name" value="DUS_like_FMN"/>
    <property type="match status" value="1"/>
</dbReference>
<reference evidence="8 9" key="1">
    <citation type="journal article" date="2015" name="Nature">
        <title>rRNA introns, odd ribosomes, and small enigmatic genomes across a large radiation of phyla.</title>
        <authorList>
            <person name="Brown C.T."/>
            <person name="Hug L.A."/>
            <person name="Thomas B.C."/>
            <person name="Sharon I."/>
            <person name="Castelle C.J."/>
            <person name="Singh A."/>
            <person name="Wilkins M.J."/>
            <person name="Williams K.H."/>
            <person name="Banfield J.F."/>
        </authorList>
    </citation>
    <scope>NUCLEOTIDE SEQUENCE [LARGE SCALE GENOMIC DNA]</scope>
</reference>
<dbReference type="GO" id="GO:0017150">
    <property type="term" value="F:tRNA dihydrouridine synthase activity"/>
    <property type="evidence" value="ECO:0007669"/>
    <property type="project" value="InterPro"/>
</dbReference>
<sequence length="200" mass="22351">MQKGFWDELNYPIVGLSPMDGVTDAPMRYISKKYGKADVIYTEFVSAEGLWRIKKRGETDNKIWKDLIFDESERPVIAQLFGSDPDSFFEAAKIVCEMGFDGIDINMGCPSPGLEKRGGGAGLIRDQGRARAVIEATRLGVRSQISDVRYQIPVSVKTRIGSSKPDKSWWEFLASQELPAVAMHGRTFKQLYSGEWGMGT</sequence>